<dbReference type="SUPFAM" id="SSF142921">
    <property type="entry name" value="WGR domain-like"/>
    <property type="match status" value="1"/>
</dbReference>
<reference evidence="2 3" key="1">
    <citation type="submission" date="2020-11" db="EMBL/GenBank/DDBJ databases">
        <title>A novel isolate from a Black sea contaminated sediment with potential to produce alkanes: Plantactinospora alkalitolerans sp. nov.</title>
        <authorList>
            <person name="Carro L."/>
            <person name="Veyisoglu A."/>
            <person name="Guven K."/>
            <person name="Schumann P."/>
            <person name="Klenk H.-P."/>
            <person name="Sahin N."/>
        </authorList>
    </citation>
    <scope>NUCLEOTIDE SEQUENCE [LARGE SCALE GENOMIC DNA]</scope>
    <source>
        <strain evidence="2 3">S1510</strain>
    </source>
</reference>
<evidence type="ECO:0000313" key="3">
    <source>
        <dbReference type="Proteomes" id="UP000638560"/>
    </source>
</evidence>
<feature type="domain" description="WGR" evidence="1">
    <location>
        <begin position="1"/>
        <end position="70"/>
    </location>
</feature>
<dbReference type="RefSeq" id="WP_196199918.1">
    <property type="nucleotide sequence ID" value="NZ_JADPUN010000066.1"/>
</dbReference>
<protein>
    <submittedName>
        <fullName evidence="2">WGR domain-containing protein</fullName>
    </submittedName>
</protein>
<proteinExistence type="predicted"/>
<evidence type="ECO:0000259" key="1">
    <source>
        <dbReference type="PROSITE" id="PS51977"/>
    </source>
</evidence>
<dbReference type="Pfam" id="PF05406">
    <property type="entry name" value="WGR"/>
    <property type="match status" value="1"/>
</dbReference>
<dbReference type="InterPro" id="IPR008893">
    <property type="entry name" value="WGR_domain"/>
</dbReference>
<dbReference type="EMBL" id="JADPUN010000066">
    <property type="protein sequence ID" value="MBF9128260.1"/>
    <property type="molecule type" value="Genomic_DNA"/>
</dbReference>
<comment type="caution">
    <text evidence="2">The sequence shown here is derived from an EMBL/GenBank/DDBJ whole genome shotgun (WGS) entry which is preliminary data.</text>
</comment>
<dbReference type="InterPro" id="IPR036930">
    <property type="entry name" value="WGR_dom_sf"/>
</dbReference>
<dbReference type="PROSITE" id="PS51977">
    <property type="entry name" value="WGR"/>
    <property type="match status" value="1"/>
</dbReference>
<feature type="non-terminal residue" evidence="2">
    <location>
        <position position="70"/>
    </location>
</feature>
<dbReference type="InterPro" id="IPR049809">
    <property type="entry name" value="YehF/YfeS-like_WGR"/>
</dbReference>
<evidence type="ECO:0000313" key="2">
    <source>
        <dbReference type="EMBL" id="MBF9128260.1"/>
    </source>
</evidence>
<organism evidence="2 3">
    <name type="scientific">Plantactinospora alkalitolerans</name>
    <dbReference type="NCBI Taxonomy" id="2789879"/>
    <lineage>
        <taxon>Bacteria</taxon>
        <taxon>Bacillati</taxon>
        <taxon>Actinomycetota</taxon>
        <taxon>Actinomycetes</taxon>
        <taxon>Micromonosporales</taxon>
        <taxon>Micromonosporaceae</taxon>
        <taxon>Plantactinospora</taxon>
    </lineage>
</organism>
<dbReference type="Proteomes" id="UP000638560">
    <property type="component" value="Unassembled WGS sequence"/>
</dbReference>
<name>A0ABS0GQ00_9ACTN</name>
<keyword evidence="3" id="KW-1185">Reference proteome</keyword>
<gene>
    <name evidence="2" type="ORF">I0C86_04510</name>
</gene>
<accession>A0ABS0GQ00</accession>
<sequence length="70" mass="7852">MFQETTYLELSEPGGGTHKFYEVTVDGPQLTMRYGRIGDRGRVKSTSYADNARARQEAAKKIGEKVRKGL</sequence>
<dbReference type="CDD" id="cd07996">
    <property type="entry name" value="WGR_MMR_like"/>
    <property type="match status" value="1"/>
</dbReference>
<dbReference type="SMART" id="SM00773">
    <property type="entry name" value="WGR"/>
    <property type="match status" value="1"/>
</dbReference>
<dbReference type="Gene3D" id="2.20.140.10">
    <property type="entry name" value="WGR domain"/>
    <property type="match status" value="1"/>
</dbReference>